<name>W1DW10_KLEPN</name>
<sequence length="42" mass="4777">MPGYGYIVMDFRLANEMAYGNGYIPGKTNYTISYKNKGDIFC</sequence>
<accession>W1DW10</accession>
<comment type="caution">
    <text evidence="1">The sequence shown here is derived from an EMBL/GenBank/DDBJ whole genome shotgun (WGS) entry which is preliminary data.</text>
</comment>
<organism evidence="1 2">
    <name type="scientific">Klebsiella pneumoniae IS43</name>
    <dbReference type="NCBI Taxonomy" id="1432552"/>
    <lineage>
        <taxon>Bacteria</taxon>
        <taxon>Pseudomonadati</taxon>
        <taxon>Pseudomonadota</taxon>
        <taxon>Gammaproteobacteria</taxon>
        <taxon>Enterobacterales</taxon>
        <taxon>Enterobacteriaceae</taxon>
        <taxon>Klebsiella/Raoultella group</taxon>
        <taxon>Klebsiella</taxon>
        <taxon>Klebsiella pneumoniae complex</taxon>
    </lineage>
</organism>
<evidence type="ECO:0000313" key="1">
    <source>
        <dbReference type="EMBL" id="CDL12264.1"/>
    </source>
</evidence>
<dbReference type="EMBL" id="CBWK010000772">
    <property type="protein sequence ID" value="CDL12264.1"/>
    <property type="molecule type" value="Genomic_DNA"/>
</dbReference>
<proteinExistence type="predicted"/>
<protein>
    <submittedName>
        <fullName evidence="1">Uncharacterized protein</fullName>
    </submittedName>
</protein>
<reference evidence="1" key="1">
    <citation type="submission" date="2013-10" db="EMBL/GenBank/DDBJ databases">
        <title>Antibiotic resistance diversity of beta-lactamase producers in the General Hospital Vienna.</title>
        <authorList>
            <person name="Barisic I."/>
            <person name="Mitteregger D."/>
            <person name="Hirschl A.M."/>
            <person name="Noehammer C."/>
            <person name="Wiesinger-Mayr H."/>
        </authorList>
    </citation>
    <scope>NUCLEOTIDE SEQUENCE [LARGE SCALE GENOMIC DNA]</scope>
    <source>
        <strain evidence="1">IS43</strain>
    </source>
</reference>
<dbReference type="Proteomes" id="UP000019183">
    <property type="component" value="Unassembled WGS sequence"/>
</dbReference>
<keyword evidence="2" id="KW-1185">Reference proteome</keyword>
<dbReference type="AlphaFoldDB" id="W1DW10"/>
<evidence type="ECO:0000313" key="2">
    <source>
        <dbReference type="Proteomes" id="UP000019183"/>
    </source>
</evidence>